<evidence type="ECO:0000313" key="2">
    <source>
        <dbReference type="EMBL" id="MBB5328847.1"/>
    </source>
</evidence>
<name>A0A9X0QEC4_9BACT</name>
<accession>A0A9X0QEC4</accession>
<comment type="caution">
    <text evidence="2">The sequence shown here is derived from an EMBL/GenBank/DDBJ whole genome shotgun (WGS) entry which is preliminary data.</text>
</comment>
<dbReference type="RefSeq" id="WP_183976778.1">
    <property type="nucleotide sequence ID" value="NZ_JACHEB010000005.1"/>
</dbReference>
<evidence type="ECO:0000313" key="3">
    <source>
        <dbReference type="Proteomes" id="UP000535182"/>
    </source>
</evidence>
<feature type="transmembrane region" description="Helical" evidence="1">
    <location>
        <begin position="29"/>
        <end position="46"/>
    </location>
</feature>
<organism evidence="2 3">
    <name type="scientific">Tunturiibacter gelidiferens</name>
    <dbReference type="NCBI Taxonomy" id="3069689"/>
    <lineage>
        <taxon>Bacteria</taxon>
        <taxon>Pseudomonadati</taxon>
        <taxon>Acidobacteriota</taxon>
        <taxon>Terriglobia</taxon>
        <taxon>Terriglobales</taxon>
        <taxon>Acidobacteriaceae</taxon>
        <taxon>Tunturiibacter</taxon>
    </lineage>
</organism>
<dbReference type="EMBL" id="JACHEB010000005">
    <property type="protein sequence ID" value="MBB5328847.1"/>
    <property type="molecule type" value="Genomic_DNA"/>
</dbReference>
<keyword evidence="1" id="KW-0472">Membrane</keyword>
<dbReference type="Proteomes" id="UP000535182">
    <property type="component" value="Unassembled WGS sequence"/>
</dbReference>
<evidence type="ECO:0000256" key="1">
    <source>
        <dbReference type="SAM" id="Phobius"/>
    </source>
</evidence>
<keyword evidence="1" id="KW-0812">Transmembrane</keyword>
<dbReference type="AlphaFoldDB" id="A0A9X0QEC4"/>
<protein>
    <submittedName>
        <fullName evidence="2">Cbb3-type cytochrome oxidase subunit 3</fullName>
    </submittedName>
</protein>
<keyword evidence="1" id="KW-1133">Transmembrane helix</keyword>
<sequence>MNWLGPAKRIELVEQGDVLLIKAAGAKSAVNLLLPLFACGWTYFVWRDKHWVLLFFGLFFFGSSVWMLFRSKDGELRVTDAGIMATGNRGGWIDESVQFRWIDISGLEFRQGEDEPGGLLCKNREMEFHLHCGGAK</sequence>
<gene>
    <name evidence="2" type="ORF">HDF14_002463</name>
</gene>
<feature type="transmembrane region" description="Helical" evidence="1">
    <location>
        <begin position="52"/>
        <end position="69"/>
    </location>
</feature>
<proteinExistence type="predicted"/>
<keyword evidence="3" id="KW-1185">Reference proteome</keyword>
<reference evidence="2 3" key="1">
    <citation type="submission" date="2020-08" db="EMBL/GenBank/DDBJ databases">
        <title>Genomic Encyclopedia of Type Strains, Phase IV (KMG-V): Genome sequencing to study the core and pangenomes of soil and plant-associated prokaryotes.</title>
        <authorList>
            <person name="Whitman W."/>
        </authorList>
    </citation>
    <scope>NUCLEOTIDE SEQUENCE [LARGE SCALE GENOMIC DNA]</scope>
    <source>
        <strain evidence="2 3">X5P2</strain>
    </source>
</reference>